<gene>
    <name evidence="2" type="ORF">FN846DRAFT_411635</name>
</gene>
<dbReference type="EMBL" id="VXIS01000338">
    <property type="protein sequence ID" value="KAA8894460.1"/>
    <property type="molecule type" value="Genomic_DNA"/>
</dbReference>
<evidence type="ECO:0000313" key="3">
    <source>
        <dbReference type="Proteomes" id="UP000326924"/>
    </source>
</evidence>
<sequence>MDPLHENEQSSHEQECEQPTHHEQEGYPTLPAEKEDHQPTSSKHEGYPKLPAEQEDHQPTSSKHEGYPKLPAEQEDHQPTSSKHEGYPKLPAEQEDDNPIRPDSEPSDPMMFHREWYWPWTDESPCPTSVINEALSHIQWVKETCLREAAVRSQFVDGDKHLKYTLTETLDGTYMELNYVKDCLELLMARFEGNRDDIETLQYELQHLRIDVMRDDCTIQRLLANIRALKWELQQWELQKTKEEGPAGSNKKLCVACKNFH</sequence>
<evidence type="ECO:0000313" key="2">
    <source>
        <dbReference type="EMBL" id="KAA8894460.1"/>
    </source>
</evidence>
<protein>
    <submittedName>
        <fullName evidence="2">Uncharacterized protein</fullName>
    </submittedName>
</protein>
<evidence type="ECO:0000256" key="1">
    <source>
        <dbReference type="SAM" id="MobiDB-lite"/>
    </source>
</evidence>
<dbReference type="InParanoid" id="A0A5J5EGF2"/>
<feature type="compositionally biased region" description="Basic and acidic residues" evidence="1">
    <location>
        <begin position="32"/>
        <end position="87"/>
    </location>
</feature>
<dbReference type="AlphaFoldDB" id="A0A5J5EGF2"/>
<name>A0A5J5EGF2_9PEZI</name>
<feature type="region of interest" description="Disordered" evidence="1">
    <location>
        <begin position="1"/>
        <end position="108"/>
    </location>
</feature>
<proteinExistence type="predicted"/>
<dbReference type="Proteomes" id="UP000326924">
    <property type="component" value="Unassembled WGS sequence"/>
</dbReference>
<accession>A0A5J5EGF2</accession>
<organism evidence="2 3">
    <name type="scientific">Sphaerosporella brunnea</name>
    <dbReference type="NCBI Taxonomy" id="1250544"/>
    <lineage>
        <taxon>Eukaryota</taxon>
        <taxon>Fungi</taxon>
        <taxon>Dikarya</taxon>
        <taxon>Ascomycota</taxon>
        <taxon>Pezizomycotina</taxon>
        <taxon>Pezizomycetes</taxon>
        <taxon>Pezizales</taxon>
        <taxon>Pyronemataceae</taxon>
        <taxon>Sphaerosporella</taxon>
    </lineage>
</organism>
<keyword evidence="3" id="KW-1185">Reference proteome</keyword>
<comment type="caution">
    <text evidence="2">The sequence shown here is derived from an EMBL/GenBank/DDBJ whole genome shotgun (WGS) entry which is preliminary data.</text>
</comment>
<reference evidence="2 3" key="1">
    <citation type="submission" date="2019-09" db="EMBL/GenBank/DDBJ databases">
        <title>Draft genome of the ectomycorrhizal ascomycete Sphaerosporella brunnea.</title>
        <authorList>
            <consortium name="DOE Joint Genome Institute"/>
            <person name="Benucci G.M."/>
            <person name="Marozzi G."/>
            <person name="Antonielli L."/>
            <person name="Sanchez S."/>
            <person name="Marco P."/>
            <person name="Wang X."/>
            <person name="Falini L.B."/>
            <person name="Barry K."/>
            <person name="Haridas S."/>
            <person name="Lipzen A."/>
            <person name="Labutti K."/>
            <person name="Grigoriev I.V."/>
            <person name="Murat C."/>
            <person name="Martin F."/>
            <person name="Albertini E."/>
            <person name="Donnini D."/>
            <person name="Bonito G."/>
        </authorList>
    </citation>
    <scope>NUCLEOTIDE SEQUENCE [LARGE SCALE GENOMIC DNA]</scope>
    <source>
        <strain evidence="2 3">Sb_GMNB300</strain>
    </source>
</reference>
<feature type="compositionally biased region" description="Basic and acidic residues" evidence="1">
    <location>
        <begin position="1"/>
        <end position="25"/>
    </location>
</feature>